<dbReference type="InterPro" id="IPR022036">
    <property type="entry name" value="DUF3605"/>
</dbReference>
<sequence length="256" mass="29139">MHSEHSQNNTTLQFWNTNLPPPLRTPTCPSFLLYAYSNPKDLRTLSTPDAHFTPQTWSEVATLIAENRLADFQRVPSELYRYRKFVEDVEREWGSVVRFLVRQRLGWEVDGEGRVVGEGGVDGGAEHVGWEEGLENEYLYKILPNDWPYGLSPSITHLVVWTKFTLPTDPDSPTGDLTPAAKNAVQAFVDRKFSSVCGKDNVLWFRNGAALKSVRAVEHFHVLLRDAKPEWVEAWTGGRKALAEMKRRQEDEAAAR</sequence>
<gene>
    <name evidence="1" type="ORF">ZT3D7_G34</name>
</gene>
<dbReference type="PANTHER" id="PTHR35020:SF4">
    <property type="entry name" value="N-ACETYLGLUCOSAMINE-INDUCED PROTEIN 1"/>
    <property type="match status" value="1"/>
</dbReference>
<evidence type="ECO:0000313" key="2">
    <source>
        <dbReference type="Proteomes" id="UP000215127"/>
    </source>
</evidence>
<dbReference type="EMBL" id="LT853692">
    <property type="protein sequence ID" value="SMQ44890.1"/>
    <property type="molecule type" value="Genomic_DNA"/>
</dbReference>
<keyword evidence="2" id="KW-1185">Reference proteome</keyword>
<dbReference type="Proteomes" id="UP000215127">
    <property type="component" value="Chromosome 1"/>
</dbReference>
<accession>A0A1X7RCD3</accession>
<proteinExistence type="predicted"/>
<dbReference type="AlphaFoldDB" id="A0A1X7RCD3"/>
<dbReference type="STRING" id="1276538.A0A1X7RCD3"/>
<dbReference type="GO" id="GO:0006044">
    <property type="term" value="P:N-acetylglucosamine metabolic process"/>
    <property type="evidence" value="ECO:0007669"/>
    <property type="project" value="TreeGrafter"/>
</dbReference>
<dbReference type="GO" id="GO:0005737">
    <property type="term" value="C:cytoplasm"/>
    <property type="evidence" value="ECO:0007669"/>
    <property type="project" value="TreeGrafter"/>
</dbReference>
<name>A0A1X7RCD3_ZYMT9</name>
<dbReference type="PANTHER" id="PTHR35020">
    <property type="entry name" value="N-ACETYLGLUCOSAMINE-INDUCED PROTEIN 1"/>
    <property type="match status" value="1"/>
</dbReference>
<organism evidence="1 2">
    <name type="scientific">Zymoseptoria tritici (strain ST99CH_3D7)</name>
    <dbReference type="NCBI Taxonomy" id="1276538"/>
    <lineage>
        <taxon>Eukaryota</taxon>
        <taxon>Fungi</taxon>
        <taxon>Dikarya</taxon>
        <taxon>Ascomycota</taxon>
        <taxon>Pezizomycotina</taxon>
        <taxon>Dothideomycetes</taxon>
        <taxon>Dothideomycetidae</taxon>
        <taxon>Mycosphaerellales</taxon>
        <taxon>Mycosphaerellaceae</taxon>
        <taxon>Zymoseptoria</taxon>
    </lineage>
</organism>
<dbReference type="Pfam" id="PF12239">
    <property type="entry name" value="DUF3605"/>
    <property type="match status" value="1"/>
</dbReference>
<reference evidence="1 2" key="1">
    <citation type="submission" date="2016-06" db="EMBL/GenBank/DDBJ databases">
        <authorList>
            <person name="Kjaerup R.B."/>
            <person name="Dalgaard T.S."/>
            <person name="Juul-Madsen H.R."/>
        </authorList>
    </citation>
    <scope>NUCLEOTIDE SEQUENCE [LARGE SCALE GENOMIC DNA]</scope>
</reference>
<evidence type="ECO:0008006" key="3">
    <source>
        <dbReference type="Google" id="ProtNLM"/>
    </source>
</evidence>
<evidence type="ECO:0000313" key="1">
    <source>
        <dbReference type="EMBL" id="SMQ44890.1"/>
    </source>
</evidence>
<protein>
    <recommendedName>
        <fullName evidence="3">N-acetylglucosamine-induced protein 1</fullName>
    </recommendedName>
</protein>